<dbReference type="EMBL" id="BGZK01000112">
    <property type="protein sequence ID" value="GBP19856.1"/>
    <property type="molecule type" value="Genomic_DNA"/>
</dbReference>
<comment type="caution">
    <text evidence="1">The sequence shown here is derived from an EMBL/GenBank/DDBJ whole genome shotgun (WGS) entry which is preliminary data.</text>
</comment>
<protein>
    <submittedName>
        <fullName evidence="1">Uncharacterized protein</fullName>
    </submittedName>
</protein>
<organism evidence="1 2">
    <name type="scientific">Eumeta variegata</name>
    <name type="common">Bagworm moth</name>
    <name type="synonym">Eumeta japonica</name>
    <dbReference type="NCBI Taxonomy" id="151549"/>
    <lineage>
        <taxon>Eukaryota</taxon>
        <taxon>Metazoa</taxon>
        <taxon>Ecdysozoa</taxon>
        <taxon>Arthropoda</taxon>
        <taxon>Hexapoda</taxon>
        <taxon>Insecta</taxon>
        <taxon>Pterygota</taxon>
        <taxon>Neoptera</taxon>
        <taxon>Endopterygota</taxon>
        <taxon>Lepidoptera</taxon>
        <taxon>Glossata</taxon>
        <taxon>Ditrysia</taxon>
        <taxon>Tineoidea</taxon>
        <taxon>Psychidae</taxon>
        <taxon>Oiketicinae</taxon>
        <taxon>Eumeta</taxon>
    </lineage>
</organism>
<gene>
    <name evidence="1" type="ORF">EVAR_75149_1</name>
</gene>
<dbReference type="Proteomes" id="UP000299102">
    <property type="component" value="Unassembled WGS sequence"/>
</dbReference>
<reference evidence="1 2" key="1">
    <citation type="journal article" date="2019" name="Commun. Biol.">
        <title>The bagworm genome reveals a unique fibroin gene that provides high tensile strength.</title>
        <authorList>
            <person name="Kono N."/>
            <person name="Nakamura H."/>
            <person name="Ohtoshi R."/>
            <person name="Tomita M."/>
            <person name="Numata K."/>
            <person name="Arakawa K."/>
        </authorList>
    </citation>
    <scope>NUCLEOTIDE SEQUENCE [LARGE SCALE GENOMIC DNA]</scope>
</reference>
<accession>A0A4C1U1Z3</accession>
<name>A0A4C1U1Z3_EUMVA</name>
<evidence type="ECO:0000313" key="2">
    <source>
        <dbReference type="Proteomes" id="UP000299102"/>
    </source>
</evidence>
<keyword evidence="2" id="KW-1185">Reference proteome</keyword>
<sequence length="70" mass="7391">MRTGPGSELKAGPGPTLRIGLAKCSTFSVSFRDSTTKTGADMLAWDGKRQLSATAEPRTAIYGLSAYEPI</sequence>
<evidence type="ECO:0000313" key="1">
    <source>
        <dbReference type="EMBL" id="GBP19856.1"/>
    </source>
</evidence>
<dbReference type="AlphaFoldDB" id="A0A4C1U1Z3"/>
<proteinExistence type="predicted"/>